<evidence type="ECO:0000313" key="12">
    <source>
        <dbReference type="EMBL" id="CAD9689702.1"/>
    </source>
</evidence>
<evidence type="ECO:0000256" key="3">
    <source>
        <dbReference type="ARBA" id="ARBA00020824"/>
    </source>
</evidence>
<evidence type="ECO:0000256" key="10">
    <source>
        <dbReference type="SAM" id="Phobius"/>
    </source>
</evidence>
<evidence type="ECO:0000256" key="2">
    <source>
        <dbReference type="ARBA" id="ARBA00007904"/>
    </source>
</evidence>
<dbReference type="GO" id="GO:0034975">
    <property type="term" value="P:protein folding in endoplasmic reticulum"/>
    <property type="evidence" value="ECO:0007669"/>
    <property type="project" value="TreeGrafter"/>
</dbReference>
<feature type="domain" description="ER membrane protein complex subunit 1 C-terminal" evidence="11">
    <location>
        <begin position="650"/>
        <end position="870"/>
    </location>
</feature>
<evidence type="ECO:0000256" key="7">
    <source>
        <dbReference type="ARBA" id="ARBA00022989"/>
    </source>
</evidence>
<dbReference type="Pfam" id="PF07774">
    <property type="entry name" value="EMC1_C"/>
    <property type="match status" value="1"/>
</dbReference>
<dbReference type="InterPro" id="IPR026895">
    <property type="entry name" value="EMC1"/>
</dbReference>
<dbReference type="InterPro" id="IPR011678">
    <property type="entry name" value="EMC1_C"/>
</dbReference>
<dbReference type="AlphaFoldDB" id="A0A7S2S4Y7"/>
<evidence type="ECO:0000259" key="11">
    <source>
        <dbReference type="Pfam" id="PF07774"/>
    </source>
</evidence>
<protein>
    <recommendedName>
        <fullName evidence="3">ER membrane protein complex subunit 1</fullName>
    </recommendedName>
</protein>
<reference evidence="12" key="1">
    <citation type="submission" date="2021-01" db="EMBL/GenBank/DDBJ databases">
        <authorList>
            <person name="Corre E."/>
            <person name="Pelletier E."/>
            <person name="Niang G."/>
            <person name="Scheremetjew M."/>
            <person name="Finn R."/>
            <person name="Kale V."/>
            <person name="Holt S."/>
            <person name="Cochrane G."/>
            <person name="Meng A."/>
            <person name="Brown T."/>
            <person name="Cohen L."/>
        </authorList>
    </citation>
    <scope>NUCLEOTIDE SEQUENCE</scope>
    <source>
        <strain evidence="12">NY070348D</strain>
    </source>
</reference>
<dbReference type="EMBL" id="HBHK01016523">
    <property type="protein sequence ID" value="CAD9689702.1"/>
    <property type="molecule type" value="Transcribed_RNA"/>
</dbReference>
<sequence>MWLATSGGMIFSTGLCSRGGSSVSQTKYFPGDVNDDSLEDVLVLAENRVQLVSGSTGVISWKWERKDSKLLGVSYSGNGKKMAGHVVGRDSKGLFAATIDLSKGEADSWAIENMDSKADPVILGHHIFVLNSGSVVSYDLTARKAKTNGPKASSISVSSEHLLVNGAALYQIAGDGNLEKILDNVAAVGSGVNAKTGHVATVGIVQQGKTGGECGPITSVVVNSKEVQFPEEKARDGQRGVVTNVFVDAVSEDVVSVVTKFADDSLVGVRYSKLNSGKPQSQMLYVREEALGGIISTESIELPLVTDESGDSTLADEIAELFTHGNAVSMLLFRLKDQVRTIRHFFTSLVKSVVAYADLLIESGGQVIIQAYKGELKRDQGYSHSDLSSFGFRRGVLLMSKCGKIFLLDSMTGATIWSVFDPELAASSTEMIVTRYHQAGHAHPAEVAFVSKDSGRVMWRNAMTGAVLKSETSNGKVLEVMTLPHDLVGDTHASPDEGDEGIVPTATLILVHDNMKFSVHPKSRKSAILSNSALLSKVHFAHYDSEVTTLNGYGLQTTGDSVELWGVKVPKTYKLVSLQCSSGGEVNNPGVKLGDGSVLVKSINPHLILLAMENPGVELIVTLMDGVSGRIVKRFSHRGSTGPFHSVIYDNMIVYTFWSTVNNRVEVSSVGLFEGAIDKRALNLWTPRSENDIGSGGSFSSFDTPIVPSVLQRTFFLDKAVRSLGVSTSRFGISDRNVFFGLENGGVNMVPRVFLDPRRPMGKLSKEEQEEGLVAYFAQLPLIPTNQVTYNLSVAKIDKIISMPTKLESTTLILVTGLDLFFCRVMPSKGFDLLDEDFNFSLLLLLCAGLVVATVVLSRMVRERNLADAWK</sequence>
<name>A0A7S2S4Y7_9STRA</name>
<dbReference type="GO" id="GO:0072546">
    <property type="term" value="C:EMC complex"/>
    <property type="evidence" value="ECO:0007669"/>
    <property type="project" value="InterPro"/>
</dbReference>
<keyword evidence="5" id="KW-0732">Signal</keyword>
<dbReference type="PANTHER" id="PTHR21573">
    <property type="entry name" value="ER MEMBRANE PROTEIN COMPLEX SUBUNIT 1"/>
    <property type="match status" value="1"/>
</dbReference>
<evidence type="ECO:0000256" key="8">
    <source>
        <dbReference type="ARBA" id="ARBA00023136"/>
    </source>
</evidence>
<dbReference type="PANTHER" id="PTHR21573:SF0">
    <property type="entry name" value="ER MEMBRANE PROTEIN COMPLEX SUBUNIT 1"/>
    <property type="match status" value="1"/>
</dbReference>
<comment type="similarity">
    <text evidence="2">Belongs to the EMC1 family.</text>
</comment>
<evidence type="ECO:0000256" key="9">
    <source>
        <dbReference type="ARBA" id="ARBA00023180"/>
    </source>
</evidence>
<keyword evidence="4 10" id="KW-0812">Transmembrane</keyword>
<feature type="transmembrane region" description="Helical" evidence="10">
    <location>
        <begin position="838"/>
        <end position="857"/>
    </location>
</feature>
<evidence type="ECO:0000256" key="1">
    <source>
        <dbReference type="ARBA" id="ARBA00004115"/>
    </source>
</evidence>
<keyword evidence="8 10" id="KW-0472">Membrane</keyword>
<gene>
    <name evidence="12" type="ORF">QSP1433_LOCUS10339</name>
</gene>
<accession>A0A7S2S4Y7</accession>
<keyword evidence="6" id="KW-0256">Endoplasmic reticulum</keyword>
<organism evidence="12">
    <name type="scientific">Mucochytrium quahogii</name>
    <dbReference type="NCBI Taxonomy" id="96639"/>
    <lineage>
        <taxon>Eukaryota</taxon>
        <taxon>Sar</taxon>
        <taxon>Stramenopiles</taxon>
        <taxon>Bigyra</taxon>
        <taxon>Labyrinthulomycetes</taxon>
        <taxon>Thraustochytrida</taxon>
        <taxon>Thraustochytriidae</taxon>
        <taxon>Mucochytrium</taxon>
    </lineage>
</organism>
<keyword evidence="9" id="KW-0325">Glycoprotein</keyword>
<evidence type="ECO:0000256" key="4">
    <source>
        <dbReference type="ARBA" id="ARBA00022692"/>
    </source>
</evidence>
<comment type="subcellular location">
    <subcellularLocation>
        <location evidence="1">Endoplasmic reticulum membrane</location>
        <topology evidence="1">Single-pass type I membrane protein</topology>
    </subcellularLocation>
</comment>
<evidence type="ECO:0000256" key="5">
    <source>
        <dbReference type="ARBA" id="ARBA00022729"/>
    </source>
</evidence>
<keyword evidence="7 10" id="KW-1133">Transmembrane helix</keyword>
<proteinExistence type="inferred from homology"/>
<evidence type="ECO:0000256" key="6">
    <source>
        <dbReference type="ARBA" id="ARBA00022824"/>
    </source>
</evidence>